<keyword evidence="4 6" id="KW-0808">Transferase</keyword>
<dbReference type="RefSeq" id="XP_071909321.1">
    <property type="nucleotide sequence ID" value="XM_072053220.1"/>
</dbReference>
<dbReference type="GeneID" id="113691608"/>
<gene>
    <name evidence="8 9" type="primary">LOC113691608</name>
</gene>
<dbReference type="PANTHER" id="PTHR46701:SF6">
    <property type="entry name" value="GLYCOSYLTRANSFERASE FAMILY 92 PROTEIN"/>
    <property type="match status" value="1"/>
</dbReference>
<evidence type="ECO:0000256" key="6">
    <source>
        <dbReference type="RuleBase" id="RU366017"/>
    </source>
</evidence>
<reference evidence="8 9" key="1">
    <citation type="submission" date="2025-05" db="UniProtKB">
        <authorList>
            <consortium name="RefSeq"/>
        </authorList>
    </citation>
    <scope>IDENTIFICATION</scope>
    <source>
        <tissue evidence="8 9">Leaves</tissue>
    </source>
</reference>
<keyword evidence="6" id="KW-1133">Transmembrane helix</keyword>
<organism evidence="7 9">
    <name type="scientific">Coffea arabica</name>
    <name type="common">Arabian coffee</name>
    <dbReference type="NCBI Taxonomy" id="13443"/>
    <lineage>
        <taxon>Eukaryota</taxon>
        <taxon>Viridiplantae</taxon>
        <taxon>Streptophyta</taxon>
        <taxon>Embryophyta</taxon>
        <taxon>Tracheophyta</taxon>
        <taxon>Spermatophyta</taxon>
        <taxon>Magnoliopsida</taxon>
        <taxon>eudicotyledons</taxon>
        <taxon>Gunneridae</taxon>
        <taxon>Pentapetalae</taxon>
        <taxon>asterids</taxon>
        <taxon>lamiids</taxon>
        <taxon>Gentianales</taxon>
        <taxon>Rubiaceae</taxon>
        <taxon>Ixoroideae</taxon>
        <taxon>Gardenieae complex</taxon>
        <taxon>Bertiereae - Coffeeae clade</taxon>
        <taxon>Coffeeae</taxon>
        <taxon>Coffea</taxon>
    </lineage>
</organism>
<keyword evidence="7" id="KW-1185">Reference proteome</keyword>
<dbReference type="RefSeq" id="XP_071909322.1">
    <property type="nucleotide sequence ID" value="XM_072053221.1"/>
</dbReference>
<keyword evidence="3 6" id="KW-0328">Glycosyltransferase</keyword>
<evidence type="ECO:0000256" key="4">
    <source>
        <dbReference type="ARBA" id="ARBA00022679"/>
    </source>
</evidence>
<evidence type="ECO:0000256" key="5">
    <source>
        <dbReference type="ARBA" id="ARBA00023136"/>
    </source>
</evidence>
<accession>A0ABM4UPV9</accession>
<comment type="similarity">
    <text evidence="2 6">Belongs to the glycosyltransferase 92 family.</text>
</comment>
<evidence type="ECO:0000313" key="9">
    <source>
        <dbReference type="RefSeq" id="XP_071909322.1"/>
    </source>
</evidence>
<evidence type="ECO:0000313" key="7">
    <source>
        <dbReference type="Proteomes" id="UP001652660"/>
    </source>
</evidence>
<sequence length="554" mass="62535">MAGLHATLRPASSSSSVSSTSSHSRLLLFLSVLLISLATFAFLIQWRGGLPDPITRWPHENDPLGFLAMDLAGPGRSSSSSDACADVLGQSGVASFTYYRNWNFSFGPGSGSKKGPKICITTSTSAGLEQTLPWIYYHKVLGITNFFMFVERKAASKNVSKVLEFIPGVKVIYRTRELEEEQAKSRIWNESWLANFFYKPCNYELFVKQTLNMEMAIVMAREAGMDWIIHLDTDELIYPAGTSHYSVQQLLSEVPEDVDMVVFPNYESSIERDDIKEPFSEVSMFKKNFDHLNKETYFGSYKEATRGNPNYFMTYGNGKSAARIEENLRPNGAHRWHNYMKEPKEIKFEEAAVLHYTYSKFSDLTSRRDRCGCKPTQEDVKRCFMLDFDRNAFIIASTASEAEMHQWYHERVIWTDTALKQKLLKLGILTRIYAPMVIIQGLRESGIFTNVVVSAWSEDTKEKSLSSTKSNNSSGNIGTKGISSRRFGYKESQTTIRKVLNFAGNGSYAIPPQSPPNMDDMHLHTIRKGGEGTELLIDLFHGNPLASCSRGFSQ</sequence>
<evidence type="ECO:0000313" key="8">
    <source>
        <dbReference type="RefSeq" id="XP_071909321.1"/>
    </source>
</evidence>
<dbReference type="Proteomes" id="UP001652660">
    <property type="component" value="Chromosome 6c"/>
</dbReference>
<dbReference type="EC" id="2.4.1.-" evidence="6"/>
<name>A0ABM4UPV9_COFAR</name>
<keyword evidence="6" id="KW-0812">Transmembrane</keyword>
<comment type="subcellular location">
    <subcellularLocation>
        <location evidence="1">Membrane</location>
    </subcellularLocation>
</comment>
<proteinExistence type="inferred from homology"/>
<dbReference type="InterPro" id="IPR044224">
    <property type="entry name" value="KOBITO1-like"/>
</dbReference>
<keyword evidence="5 6" id="KW-0472">Membrane</keyword>
<protein>
    <recommendedName>
        <fullName evidence="6">Glycosyltransferase family 92 protein</fullName>
        <ecNumber evidence="6">2.4.1.-</ecNumber>
    </recommendedName>
</protein>
<dbReference type="PANTHER" id="PTHR46701">
    <property type="entry name" value="GLYCOSYLTRANSFERASE-LIKE KOBITO 1"/>
    <property type="match status" value="1"/>
</dbReference>
<evidence type="ECO:0000256" key="2">
    <source>
        <dbReference type="ARBA" id="ARBA00007647"/>
    </source>
</evidence>
<dbReference type="Pfam" id="PF01697">
    <property type="entry name" value="Glyco_transf_92"/>
    <property type="match status" value="1"/>
</dbReference>
<dbReference type="InterPro" id="IPR008166">
    <property type="entry name" value="Glyco_transf_92"/>
</dbReference>
<feature type="transmembrane region" description="Helical" evidence="6">
    <location>
        <begin position="26"/>
        <end position="46"/>
    </location>
</feature>
<evidence type="ECO:0000256" key="1">
    <source>
        <dbReference type="ARBA" id="ARBA00004370"/>
    </source>
</evidence>
<evidence type="ECO:0000256" key="3">
    <source>
        <dbReference type="ARBA" id="ARBA00022676"/>
    </source>
</evidence>